<evidence type="ECO:0000313" key="3">
    <source>
        <dbReference type="EMBL" id="REG33360.1"/>
    </source>
</evidence>
<feature type="transmembrane region" description="Helical" evidence="1">
    <location>
        <begin position="188"/>
        <end position="210"/>
    </location>
</feature>
<feature type="transmembrane region" description="Helical" evidence="1">
    <location>
        <begin position="118"/>
        <end position="135"/>
    </location>
</feature>
<feature type="transmembrane region" description="Helical" evidence="1">
    <location>
        <begin position="89"/>
        <end position="111"/>
    </location>
</feature>
<dbReference type="EMBL" id="QUMU01000004">
    <property type="protein sequence ID" value="REG33360.1"/>
    <property type="molecule type" value="Genomic_DNA"/>
</dbReference>
<reference evidence="3 4" key="1">
    <citation type="submission" date="2018-08" db="EMBL/GenBank/DDBJ databases">
        <title>Genomic Encyclopedia of Archaeal and Bacterial Type Strains, Phase II (KMG-II): from individual species to whole genera.</title>
        <authorList>
            <person name="Goeker M."/>
        </authorList>
    </citation>
    <scope>NUCLEOTIDE SEQUENCE [LARGE SCALE GENOMIC DNA]</scope>
    <source>
        <strain evidence="3 4">DSM 2261</strain>
    </source>
</reference>
<name>A0ABX9K5T7_9BACT</name>
<dbReference type="InterPro" id="IPR000326">
    <property type="entry name" value="PAP2/HPO"/>
</dbReference>
<keyword evidence="1" id="KW-0472">Membrane</keyword>
<feature type="transmembrane region" description="Helical" evidence="1">
    <location>
        <begin position="216"/>
        <end position="234"/>
    </location>
</feature>
<dbReference type="InterPro" id="IPR036938">
    <property type="entry name" value="PAP2/HPO_sf"/>
</dbReference>
<dbReference type="SUPFAM" id="SSF48317">
    <property type="entry name" value="Acid phosphatase/Vanadium-dependent haloperoxidase"/>
    <property type="match status" value="1"/>
</dbReference>
<keyword evidence="4" id="KW-1185">Reference proteome</keyword>
<dbReference type="Gene3D" id="1.20.144.10">
    <property type="entry name" value="Phosphatidic acid phosphatase type 2/haloperoxidase"/>
    <property type="match status" value="2"/>
</dbReference>
<dbReference type="PANTHER" id="PTHR14969">
    <property type="entry name" value="SPHINGOSINE-1-PHOSPHATE PHOSPHOHYDROLASE"/>
    <property type="match status" value="1"/>
</dbReference>
<accession>A0ABX9K5T7</accession>
<organism evidence="3 4">
    <name type="scientific">Archangium gephyra</name>
    <dbReference type="NCBI Taxonomy" id="48"/>
    <lineage>
        <taxon>Bacteria</taxon>
        <taxon>Pseudomonadati</taxon>
        <taxon>Myxococcota</taxon>
        <taxon>Myxococcia</taxon>
        <taxon>Myxococcales</taxon>
        <taxon>Cystobacterineae</taxon>
        <taxon>Archangiaceae</taxon>
        <taxon>Archangium</taxon>
    </lineage>
</organism>
<keyword evidence="1" id="KW-1133">Transmembrane helix</keyword>
<dbReference type="Proteomes" id="UP000256345">
    <property type="component" value="Unassembled WGS sequence"/>
</dbReference>
<dbReference type="CDD" id="cd03392">
    <property type="entry name" value="PAP2_like_2"/>
    <property type="match status" value="1"/>
</dbReference>
<feature type="transmembrane region" description="Helical" evidence="1">
    <location>
        <begin position="28"/>
        <end position="47"/>
    </location>
</feature>
<proteinExistence type="predicted"/>
<gene>
    <name evidence="3" type="ORF">ATI61_104651</name>
</gene>
<dbReference type="PANTHER" id="PTHR14969:SF13">
    <property type="entry name" value="AT30094P"/>
    <property type="match status" value="1"/>
</dbReference>
<evidence type="ECO:0000313" key="4">
    <source>
        <dbReference type="Proteomes" id="UP000256345"/>
    </source>
</evidence>
<evidence type="ECO:0000256" key="1">
    <source>
        <dbReference type="SAM" id="Phobius"/>
    </source>
</evidence>
<sequence>MQGHSETMRRTSRELWERFHGRVGTDGIGLLATLLLLVTVGLGFIALSDEVRENETQHFDERLLLSLRRADNVEEPRGPRWLAEAARDVTALGSVSVLTLVVCAVSGFLALVRRWRTLALVLSSTMGGAVLNGFLKSHFGRPRPAVVPHLTHVLTESFPSGHAMLSAIVYLTLGALLAQLVERRRLRAYLVGVALTLTLLIGLTRVYLGVHYPTDVLGGWMAGLAWALLTAVLARGAKRRSPGLREESRGDTAPS</sequence>
<comment type="caution">
    <text evidence="3">The sequence shown here is derived from an EMBL/GenBank/DDBJ whole genome shotgun (WGS) entry which is preliminary data.</text>
</comment>
<dbReference type="SMART" id="SM00014">
    <property type="entry name" value="acidPPc"/>
    <property type="match status" value="1"/>
</dbReference>
<feature type="transmembrane region" description="Helical" evidence="1">
    <location>
        <begin position="163"/>
        <end position="181"/>
    </location>
</feature>
<feature type="domain" description="Phosphatidic acid phosphatase type 2/haloperoxidase" evidence="2">
    <location>
        <begin position="118"/>
        <end position="231"/>
    </location>
</feature>
<dbReference type="Pfam" id="PF01569">
    <property type="entry name" value="PAP2"/>
    <property type="match status" value="1"/>
</dbReference>
<keyword evidence="1" id="KW-0812">Transmembrane</keyword>
<evidence type="ECO:0000259" key="2">
    <source>
        <dbReference type="SMART" id="SM00014"/>
    </source>
</evidence>
<protein>
    <submittedName>
        <fullName evidence="3">Undecaprenyl-diphosphatase</fullName>
    </submittedName>
</protein>